<feature type="region of interest" description="Disordered" evidence="1">
    <location>
        <begin position="181"/>
        <end position="308"/>
    </location>
</feature>
<accession>A0ABP3KXS7</accession>
<evidence type="ECO:0008006" key="4">
    <source>
        <dbReference type="Google" id="ProtNLM"/>
    </source>
</evidence>
<dbReference type="EMBL" id="BAAADO010000003">
    <property type="protein sequence ID" value="GAA0489101.1"/>
    <property type="molecule type" value="Genomic_DNA"/>
</dbReference>
<feature type="compositionally biased region" description="Polar residues" evidence="1">
    <location>
        <begin position="290"/>
        <end position="301"/>
    </location>
</feature>
<proteinExistence type="predicted"/>
<dbReference type="RefSeq" id="WP_343839095.1">
    <property type="nucleotide sequence ID" value="NZ_BAAADO010000003.1"/>
</dbReference>
<gene>
    <name evidence="2" type="ORF">GCM10008986_13600</name>
</gene>
<evidence type="ECO:0000313" key="2">
    <source>
        <dbReference type="EMBL" id="GAA0489101.1"/>
    </source>
</evidence>
<evidence type="ECO:0000256" key="1">
    <source>
        <dbReference type="SAM" id="MobiDB-lite"/>
    </source>
</evidence>
<evidence type="ECO:0000313" key="3">
    <source>
        <dbReference type="Proteomes" id="UP001500880"/>
    </source>
</evidence>
<feature type="compositionally biased region" description="Low complexity" evidence="1">
    <location>
        <begin position="191"/>
        <end position="220"/>
    </location>
</feature>
<feature type="compositionally biased region" description="Basic and acidic residues" evidence="1">
    <location>
        <begin position="231"/>
        <end position="267"/>
    </location>
</feature>
<dbReference type="InterPro" id="IPR023848">
    <property type="entry name" value="TasA"/>
</dbReference>
<dbReference type="NCBIfam" id="TIGR04087">
    <property type="entry name" value="YqxM_for_SipW"/>
    <property type="match status" value="1"/>
</dbReference>
<protein>
    <recommendedName>
        <fullName evidence="4">YqxM protein</fullName>
    </recommendedName>
</protein>
<feature type="compositionally biased region" description="Polar residues" evidence="1">
    <location>
        <begin position="269"/>
        <end position="278"/>
    </location>
</feature>
<reference evidence="3" key="1">
    <citation type="journal article" date="2019" name="Int. J. Syst. Evol. Microbiol.">
        <title>The Global Catalogue of Microorganisms (GCM) 10K type strain sequencing project: providing services to taxonomists for standard genome sequencing and annotation.</title>
        <authorList>
            <consortium name="The Broad Institute Genomics Platform"/>
            <consortium name="The Broad Institute Genome Sequencing Center for Infectious Disease"/>
            <person name="Wu L."/>
            <person name="Ma J."/>
        </authorList>
    </citation>
    <scope>NUCLEOTIDE SEQUENCE [LARGE SCALE GENOMIC DNA]</scope>
    <source>
        <strain evidence="3">JCM 12389</strain>
    </source>
</reference>
<name>A0ABP3KXS7_9BACI</name>
<comment type="caution">
    <text evidence="2">The sequence shown here is derived from an EMBL/GenBank/DDBJ whole genome shotgun (WGS) entry which is preliminary data.</text>
</comment>
<organism evidence="2 3">
    <name type="scientific">Salinibacillus aidingensis</name>
    <dbReference type="NCBI Taxonomy" id="237684"/>
    <lineage>
        <taxon>Bacteria</taxon>
        <taxon>Bacillati</taxon>
        <taxon>Bacillota</taxon>
        <taxon>Bacilli</taxon>
        <taxon>Bacillales</taxon>
        <taxon>Bacillaceae</taxon>
        <taxon>Salinibacillus</taxon>
    </lineage>
</organism>
<keyword evidence="3" id="KW-1185">Reference proteome</keyword>
<sequence>MRSRLKNIHNRQQRKFMKKQKKLASSFKFLGFWSAMIIIATMLTTGTGALVNDTEKTQGSIHVAWDDNGAWDKSSLEFIGETGSCKALQATVSNGKDSEPMDGPVDFEVYYVEKGPIKKGGKIIGENIFTGKIPALGTGEKTVIEANPSEGDGKYMFKAFQRPGHPGKGELWSDEIELNNCEQQEQDDSENQSGQNDSEESNSNPENNGNNGSNGNQNKSDNGKKNGKQNPRNEDNVEKGKDQPEDGKTEDTDKTAVKKADKSKENSQEDTNGETSDSAEGDHPDKSSQTEDTAGTSQKAGKSTETEN</sequence>
<feature type="compositionally biased region" description="Basic and acidic residues" evidence="1">
    <location>
        <begin position="280"/>
        <end position="289"/>
    </location>
</feature>
<dbReference type="Proteomes" id="UP001500880">
    <property type="component" value="Unassembled WGS sequence"/>
</dbReference>